<keyword evidence="1" id="KW-0540">Nuclease</keyword>
<dbReference type="InterPro" id="IPR004859">
    <property type="entry name" value="Xrn1_N"/>
</dbReference>
<feature type="compositionally biased region" description="Acidic residues" evidence="5">
    <location>
        <begin position="340"/>
        <end position="351"/>
    </location>
</feature>
<feature type="compositionally biased region" description="Pro residues" evidence="5">
    <location>
        <begin position="402"/>
        <end position="411"/>
    </location>
</feature>
<dbReference type="RefSeq" id="XP_004833389.1">
    <property type="nucleotide sequence ID" value="XM_004833332.1"/>
</dbReference>
<evidence type="ECO:0000256" key="3">
    <source>
        <dbReference type="ARBA" id="ARBA00022839"/>
    </source>
</evidence>
<gene>
    <name evidence="8" type="ORF">BEWA_039750</name>
</gene>
<dbReference type="STRING" id="1537102.L1LER9"/>
<dbReference type="InterPro" id="IPR041412">
    <property type="entry name" value="Xrn1_helical"/>
</dbReference>
<feature type="compositionally biased region" description="Gly residues" evidence="5">
    <location>
        <begin position="384"/>
        <end position="395"/>
    </location>
</feature>
<name>L1LER9_THEEQ</name>
<dbReference type="Gene3D" id="1.25.40.1050">
    <property type="match status" value="1"/>
</dbReference>
<evidence type="ECO:0000256" key="5">
    <source>
        <dbReference type="SAM" id="MobiDB-lite"/>
    </source>
</evidence>
<dbReference type="Proteomes" id="UP000031512">
    <property type="component" value="Unassembled WGS sequence"/>
</dbReference>
<evidence type="ECO:0000256" key="1">
    <source>
        <dbReference type="ARBA" id="ARBA00022722"/>
    </source>
</evidence>
<evidence type="ECO:0000256" key="4">
    <source>
        <dbReference type="ARBA" id="ARBA00038299"/>
    </source>
</evidence>
<feature type="region of interest" description="Disordered" evidence="5">
    <location>
        <begin position="310"/>
        <end position="414"/>
    </location>
</feature>
<dbReference type="Pfam" id="PF03159">
    <property type="entry name" value="XRN_N"/>
    <property type="match status" value="1"/>
</dbReference>
<dbReference type="KEGG" id="beq:BEWA_039750"/>
<dbReference type="PANTHER" id="PTHR12341:SF7">
    <property type="entry name" value="5'-3' EXORIBONUCLEASE 1"/>
    <property type="match status" value="1"/>
</dbReference>
<dbReference type="EMBL" id="ACOU01000002">
    <property type="protein sequence ID" value="EKX73937.1"/>
    <property type="molecule type" value="Genomic_DNA"/>
</dbReference>
<feature type="compositionally biased region" description="Acidic residues" evidence="5">
    <location>
        <begin position="555"/>
        <end position="567"/>
    </location>
</feature>
<dbReference type="VEuPathDB" id="PiroplasmaDB:BEWA_039750"/>
<keyword evidence="2" id="KW-0378">Hydrolase</keyword>
<dbReference type="CDD" id="cd18673">
    <property type="entry name" value="PIN_XRN1-2-like"/>
    <property type="match status" value="1"/>
</dbReference>
<dbReference type="AlphaFoldDB" id="L1LER9"/>
<dbReference type="GO" id="GO:0005634">
    <property type="term" value="C:nucleus"/>
    <property type="evidence" value="ECO:0007669"/>
    <property type="project" value="TreeGrafter"/>
</dbReference>
<evidence type="ECO:0000259" key="6">
    <source>
        <dbReference type="Pfam" id="PF03159"/>
    </source>
</evidence>
<organism evidence="8 9">
    <name type="scientific">Theileria equi strain WA</name>
    <dbReference type="NCBI Taxonomy" id="1537102"/>
    <lineage>
        <taxon>Eukaryota</taxon>
        <taxon>Sar</taxon>
        <taxon>Alveolata</taxon>
        <taxon>Apicomplexa</taxon>
        <taxon>Aconoidasida</taxon>
        <taxon>Piroplasmida</taxon>
        <taxon>Theileriidae</taxon>
        <taxon>Theileria</taxon>
    </lineage>
</organism>
<feature type="domain" description="Xrn1 helical" evidence="7">
    <location>
        <begin position="769"/>
        <end position="850"/>
    </location>
</feature>
<evidence type="ECO:0000256" key="2">
    <source>
        <dbReference type="ARBA" id="ARBA00022801"/>
    </source>
</evidence>
<sequence>MSVRELQLKIGNKCGENGDRKCNCDNTGEFDAEKLETQTKGFIRVTHRHKNGDKFTLHNKLQGGGQIGAQGKSIEKVTEVSVYYWTAIPSNPILIEIKDGSGTHTYYGKSEDSGNNDWNDQLQDESLDKIIDGQNCKHNGAVTLDLTEDTSKTHADGDSKDVIKVVSDNQNAYCCAYHESGGRGKVTVTKETVKGGKVQTGSGEITFYKHEIDPDLKLAGIYYKDDSGKRKSIKIPDLGGSTNKSVKIYTSYNGNNPKIIYIEKIGPPDVKSWYQKDESSHNWVKLQNITKDPNNIGKYTEELKQLQEALNGTPGSPKGPTGEKGEGERNLEGTQGGSSDGDDGESGDDSEGGAGGESGPPGNKSESGGKDGREGSTTDDVRGGQSGSGGEGPSGQAGSQPAVPPEPPKPPARSVGAGILAGYGLYSIISGVFGGSGAVCGVPRLYSWMIENFYGMRKPLKSSDLENGVDYFYVDMNALIHSATHGNIYPVVTIEDQQRMKRITAALLNTFKLVKPRKVMYIAVDGVCPSAKINQQRTRRFRLCKVIDKVKSILEPEEDTESEEDSEEPKPLTPENYVLRKSKIDGYDNISFNPNYISPGTDFMTRLDNEIKNWIALQTHLGTWGDCYVVYSGTNVPGEGEHKIYDLIRKVTTLDRKTRLESHLVYGLDADLMILSLITKMSKMYILREEKDSTPHVLAKIKPDPYYAKDTGLVHFHSKDYIGLKSDNFEVLSMRKLRAGMYNRCVNYVNTKFKPKDSAFLTKKGTPARLTDDFALLSFFAGNDFLPHLPNVDLKDSSFTDLINTYYSLLPKFNGFLTHGLKIHTRRLQSLMKAISPNEAKYFKIKAEVESVPEFADSSGYAKFYYEEKCGIDYNDKRAIRKMCEDYIEGLFWNLSYYHSGCPSWDWCYKYHYAPLASDLARVSSISVTFYKGNPITPLEHLLAVTPPSGNELLPPRYRFVIFHSACSLFRLLSEPKGELCEYFPEDFEICQDGKEHEWEYTVKLPFLNTRKLSKIARSVNDELEYRTLYRFVLYYLFSALFFTVTQTS</sequence>
<dbReference type="Pfam" id="PF17846">
    <property type="entry name" value="XRN_M"/>
    <property type="match status" value="2"/>
</dbReference>
<dbReference type="PANTHER" id="PTHR12341">
    <property type="entry name" value="5'-&gt;3' EXORIBONUCLEASE"/>
    <property type="match status" value="1"/>
</dbReference>
<keyword evidence="9" id="KW-1185">Reference proteome</keyword>
<proteinExistence type="inferred from homology"/>
<dbReference type="GO" id="GO:0000956">
    <property type="term" value="P:nuclear-transcribed mRNA catabolic process"/>
    <property type="evidence" value="ECO:0007669"/>
    <property type="project" value="TreeGrafter"/>
</dbReference>
<feature type="domain" description="Xrn1 N-terminal" evidence="6">
    <location>
        <begin position="441"/>
        <end position="690"/>
    </location>
</feature>
<protein>
    <submittedName>
        <fullName evidence="8">XRN 5'-3' exonuclease family protein</fullName>
    </submittedName>
</protein>
<comment type="caution">
    <text evidence="8">The sequence shown here is derived from an EMBL/GenBank/DDBJ whole genome shotgun (WGS) entry which is preliminary data.</text>
</comment>
<feature type="compositionally biased region" description="Basic and acidic residues" evidence="5">
    <location>
        <begin position="321"/>
        <end position="331"/>
    </location>
</feature>
<dbReference type="GO" id="GO:0004534">
    <property type="term" value="F:5'-3' RNA exonuclease activity"/>
    <property type="evidence" value="ECO:0007669"/>
    <property type="project" value="TreeGrafter"/>
</dbReference>
<feature type="compositionally biased region" description="Basic and acidic residues" evidence="5">
    <location>
        <begin position="367"/>
        <end position="382"/>
    </location>
</feature>
<dbReference type="Gene3D" id="3.40.50.12390">
    <property type="match status" value="2"/>
</dbReference>
<dbReference type="GO" id="GO:0003723">
    <property type="term" value="F:RNA binding"/>
    <property type="evidence" value="ECO:0007669"/>
    <property type="project" value="TreeGrafter"/>
</dbReference>
<comment type="similarity">
    <text evidence="4">Belongs to the 5'-3' exonuclease family.</text>
</comment>
<feature type="domain" description="Xrn1 helical" evidence="7">
    <location>
        <begin position="859"/>
        <end position="1025"/>
    </location>
</feature>
<keyword evidence="3 8" id="KW-0269">Exonuclease</keyword>
<evidence type="ECO:0000313" key="9">
    <source>
        <dbReference type="Proteomes" id="UP000031512"/>
    </source>
</evidence>
<evidence type="ECO:0000313" key="8">
    <source>
        <dbReference type="EMBL" id="EKX73937.1"/>
    </source>
</evidence>
<evidence type="ECO:0000259" key="7">
    <source>
        <dbReference type="Pfam" id="PF17846"/>
    </source>
</evidence>
<accession>L1LER9</accession>
<dbReference type="OrthoDB" id="372487at2759"/>
<dbReference type="GeneID" id="15807385"/>
<feature type="region of interest" description="Disordered" evidence="5">
    <location>
        <begin position="555"/>
        <end position="574"/>
    </location>
</feature>
<dbReference type="eggNOG" id="KOG2044">
    <property type="taxonomic scope" value="Eukaryota"/>
</dbReference>
<reference evidence="8 9" key="1">
    <citation type="journal article" date="2012" name="BMC Genomics">
        <title>Comparative genomic analysis and phylogenetic position of Theileria equi.</title>
        <authorList>
            <person name="Kappmeyer L.S."/>
            <person name="Thiagarajan M."/>
            <person name="Herndon D.R."/>
            <person name="Ramsay J.D."/>
            <person name="Caler E."/>
            <person name="Djikeng A."/>
            <person name="Gillespie J.J."/>
            <person name="Lau A.O."/>
            <person name="Roalson E.H."/>
            <person name="Silva J.C."/>
            <person name="Silva M.G."/>
            <person name="Suarez C.E."/>
            <person name="Ueti M.W."/>
            <person name="Nene V.M."/>
            <person name="Mealey R.H."/>
            <person name="Knowles D.P."/>
            <person name="Brayton K.A."/>
        </authorList>
    </citation>
    <scope>NUCLEOTIDE SEQUENCE [LARGE SCALE GENOMIC DNA]</scope>
    <source>
        <strain evidence="8 9">WA</strain>
    </source>
</reference>
<dbReference type="InterPro" id="IPR027073">
    <property type="entry name" value="5_3_exoribonuclease"/>
</dbReference>